<dbReference type="PROSITE" id="PS51257">
    <property type="entry name" value="PROKAR_LIPOPROTEIN"/>
    <property type="match status" value="1"/>
</dbReference>
<gene>
    <name evidence="1" type="ORF">DOMOVOI_00320</name>
</gene>
<organism evidence="1 2">
    <name type="scientific">Brevundimonas phage vB_BpoS-Domovoi</name>
    <dbReference type="NCBI Taxonomy" id="2948598"/>
    <lineage>
        <taxon>Viruses</taxon>
        <taxon>Duplodnaviria</taxon>
        <taxon>Heunggongvirae</taxon>
        <taxon>Uroviricota</taxon>
        <taxon>Caudoviricetes</taxon>
        <taxon>Jeanschmidtviridae</taxon>
        <taxon>Marchewkavirus</taxon>
        <taxon>Marchewkavirus domovoi</taxon>
    </lineage>
</organism>
<proteinExistence type="predicted"/>
<dbReference type="Proteomes" id="UP001057221">
    <property type="component" value="Segment"/>
</dbReference>
<evidence type="ECO:0000313" key="2">
    <source>
        <dbReference type="Proteomes" id="UP001057221"/>
    </source>
</evidence>
<dbReference type="EMBL" id="ON529855">
    <property type="protein sequence ID" value="USN14507.1"/>
    <property type="molecule type" value="Genomic_DNA"/>
</dbReference>
<sequence length="150" mass="15535">MKTNPYAMPSLAVAFFTSAGGAAFLSACLDMRAALAVLDEGNDDPDASAAKARFDDLSDLLAEAGVSVVIAPGAEPTAAPQYGWHVSDDDAAHVGLHRIDSEGEAEDDFVQAATISDHAHRQVEVICARLNAGEITEDAAIAQVRALADA</sequence>
<keyword evidence="2" id="KW-1185">Reference proteome</keyword>
<evidence type="ECO:0000313" key="1">
    <source>
        <dbReference type="EMBL" id="USN14507.1"/>
    </source>
</evidence>
<reference evidence="1 2" key="1">
    <citation type="submission" date="2022-05" db="EMBL/GenBank/DDBJ databases">
        <authorList>
            <person name="Friedrich I."/>
            <person name="Poehlein A."/>
            <person name="Schneider D."/>
            <person name="Hertel R."/>
            <person name="Daniel R."/>
        </authorList>
    </citation>
    <scope>NUCLEOTIDE SEQUENCE [LARGE SCALE GENOMIC DNA]</scope>
</reference>
<protein>
    <submittedName>
        <fullName evidence="1">Uncharacterized protein</fullName>
    </submittedName>
</protein>
<name>A0A9E7MR01_9CAUD</name>
<accession>A0A9E7MR01</accession>